<dbReference type="OrthoDB" id="3034376at2"/>
<dbReference type="EMBL" id="AENT01000016">
    <property type="protein sequence ID" value="EFR42779.1"/>
    <property type="molecule type" value="Genomic_DNA"/>
</dbReference>
<dbReference type="GO" id="GO:0030288">
    <property type="term" value="C:outer membrane-bounded periplasmic space"/>
    <property type="evidence" value="ECO:0007669"/>
    <property type="project" value="TreeGrafter"/>
</dbReference>
<evidence type="ECO:0000313" key="3">
    <source>
        <dbReference type="Proteomes" id="UP000004594"/>
    </source>
</evidence>
<dbReference type="GO" id="GO:0030976">
    <property type="term" value="F:thiamine pyrophosphate binding"/>
    <property type="evidence" value="ECO:0007669"/>
    <property type="project" value="TreeGrafter"/>
</dbReference>
<evidence type="ECO:0000313" key="2">
    <source>
        <dbReference type="EMBL" id="EFR42779.1"/>
    </source>
</evidence>
<dbReference type="PANTHER" id="PTHR30006:SF2">
    <property type="entry name" value="ABC TRANSPORTER SUBSTRATE-BINDING PROTEIN"/>
    <property type="match status" value="1"/>
</dbReference>
<dbReference type="GO" id="GO:0015888">
    <property type="term" value="P:thiamine transport"/>
    <property type="evidence" value="ECO:0007669"/>
    <property type="project" value="TreeGrafter"/>
</dbReference>
<name>E4L8W0_9FIRM</name>
<gene>
    <name evidence="2" type="ORF">HMPREF9220_0930</name>
</gene>
<dbReference type="PROSITE" id="PS51257">
    <property type="entry name" value="PROKAR_LIPOPROTEIN"/>
    <property type="match status" value="1"/>
</dbReference>
<comment type="caution">
    <text evidence="2">The sequence shown here is derived from an EMBL/GenBank/DDBJ whole genome shotgun (WGS) entry which is preliminary data.</text>
</comment>
<dbReference type="GO" id="GO:0030975">
    <property type="term" value="F:thiamine binding"/>
    <property type="evidence" value="ECO:0007669"/>
    <property type="project" value="TreeGrafter"/>
</dbReference>
<dbReference type="SUPFAM" id="SSF53850">
    <property type="entry name" value="Periplasmic binding protein-like II"/>
    <property type="match status" value="1"/>
</dbReference>
<dbReference type="PANTHER" id="PTHR30006">
    <property type="entry name" value="THIAMINE-BINDING PERIPLASMIC PROTEIN-RELATED"/>
    <property type="match status" value="1"/>
</dbReference>
<dbReference type="Proteomes" id="UP000004594">
    <property type="component" value="Unassembled WGS sequence"/>
</dbReference>
<organism evidence="2 3">
    <name type="scientific">Dialister micraerophilus UPII 345-E</name>
    <dbReference type="NCBI Taxonomy" id="910314"/>
    <lineage>
        <taxon>Bacteria</taxon>
        <taxon>Bacillati</taxon>
        <taxon>Bacillota</taxon>
        <taxon>Negativicutes</taxon>
        <taxon>Veillonellales</taxon>
        <taxon>Veillonellaceae</taxon>
        <taxon>Dialister</taxon>
    </lineage>
</organism>
<evidence type="ECO:0008006" key="4">
    <source>
        <dbReference type="Google" id="ProtNLM"/>
    </source>
</evidence>
<accession>E4L8W0</accession>
<keyword evidence="1" id="KW-0732">Signal</keyword>
<evidence type="ECO:0000256" key="1">
    <source>
        <dbReference type="ARBA" id="ARBA00022729"/>
    </source>
</evidence>
<sequence length="343" mass="40192">MKRIFAIVLLLVITLSACFYIFYYADEHKKKEQEVIADAKKVVVITDLPSDMFEPIKQSFYNSKKINVEVNYINTVDLKNIDPVILKKSDIIITSQENLNKLKSMRKIYKFTSEKTDTVLNIFKDKDGFWTGIWINPTIFIVNKKFADNNPDFVYSWDEIFNHINIRLSMTDFIASDITKDLLMSMTEHFGEDGIFDRLWIANKHVIQYGKYLSTPSRMAAMDKCDIGISDYNEAKRTEKEGLPVIISYPIDGTAWYLYGIASLQENNSEESVEFINWILDSSNYKKNMEDNKNYYLYSNDMKVNSDKFGKDLIFWDLEKNYSDEGKKTLLDLWVEKIRFGRN</sequence>
<dbReference type="AlphaFoldDB" id="E4L8W0"/>
<reference evidence="2 3" key="1">
    <citation type="submission" date="2010-11" db="EMBL/GenBank/DDBJ databases">
        <authorList>
            <person name="Durkin A.S."/>
            <person name="Madupu R."/>
            <person name="Torralba M."/>
            <person name="Gillis M."/>
            <person name="Methe B."/>
            <person name="Sutton G."/>
            <person name="Nelson K.E."/>
        </authorList>
    </citation>
    <scope>NUCLEOTIDE SEQUENCE [LARGE SCALE GENOMIC DNA]</scope>
    <source>
        <strain evidence="2 3">UPII 345-E</strain>
    </source>
</reference>
<proteinExistence type="predicted"/>
<dbReference type="eggNOG" id="COG1840">
    <property type="taxonomic scope" value="Bacteria"/>
</dbReference>
<protein>
    <recommendedName>
        <fullName evidence="4">ABC transporter, solute-binding protein</fullName>
    </recommendedName>
</protein>
<dbReference type="Gene3D" id="3.40.190.10">
    <property type="entry name" value="Periplasmic binding protein-like II"/>
    <property type="match status" value="2"/>
</dbReference>
<dbReference type="RefSeq" id="WP_007554539.1">
    <property type="nucleotide sequence ID" value="NZ_AENT01000016.1"/>
</dbReference>